<sequence>MLHADMSPDLVQFAQSLDAASTPHPSTTWDSFGRLVTAFYHQLSVTSTATSAAHAEALAIVTSKFPLETGQILSTECPRWPPVQRQRLLVDLRAILPPTVDAIVKAQPRSPTHAFDQASDSDASIATTKHCQLLFAWQALVNSTLEHPLTPDAPLCTLLCAQSNDYAPQTLASLVTAHCRLAHACLYTPTSAAESSDVKAWRTKTHRTALASFRTVHEFLAQSVKRHNLATTKDAPASSPAWLVEACAAACHEFYQCAQAYQQDFQLLGTLCKSVVGLCILCRGPTFAKHFDVLALARFFQQGCVSELDTLVRAVQSQSGSSKPPEKLIKRQLTVAKFFFTHFLNVLKPYLVQWLPNSGPTAQPSATTAILQCVLALYHSISPLHLRTQKVPEPYLHRVHEHLDSLMDSVLHALNGHAVWTTSPEWLRYLWDPCHNTLESLCPPNCKWLVSAFCIQLLALRQQPWPTDSTLLGPSNSLAKMPLLTQLLLRLDDQLACLLANARGQLVDDRLVPGSDATAAYQGLIAAFSTVLYTLSPAQFAQWERCLLQTLLLARDSVAALVLDVWAVMSVTLPSSTMRAQIQSAYHLCKVLAWPLAPQTGRLEQLISILLAQLPRPDREALGHTVCDPLLRSQLPTATPAQLLPAFLSAPPSWALFLCALPPGDHANVPSVTLALVDCLDKLVATSAAPSLLQHAEWFGVVRLLVGHVRAMLSQAVLDPTVRASLAQRCVQLAHGFFQALSTSSRMRQPLLTQTSVYPMLYSAIENVLLLVTDLQPVPFNGIVKVLEAVNQLYRVAGLTQDLPLIPVIHLAGTCACIPLNSDAEKSTLSKLLAPIFEWGSQASDWVPAQETLVQLVHFATCAVNVDVIEHLIPNGLQERLMEYVNQTVHAEDSSVAGLSNPSDKVTQLQLYSRWLAADLTQASTTTTVGQLNQQSIQYTNHLESLKSTLSPIQPETQSTLLATGDALSVATFGQWLKQSRFTESDHHANLEAFYGYLLRLQADPRSRFDSETRQKLAQLWKCIESLLNAN</sequence>
<dbReference type="EMBL" id="JANBQB010000822">
    <property type="protein sequence ID" value="KAJ1973445.1"/>
    <property type="molecule type" value="Genomic_DNA"/>
</dbReference>
<name>A0A9W8AYW8_9FUNG</name>
<proteinExistence type="predicted"/>
<reference evidence="1" key="1">
    <citation type="submission" date="2022-07" db="EMBL/GenBank/DDBJ databases">
        <title>Phylogenomic reconstructions and comparative analyses of Kickxellomycotina fungi.</title>
        <authorList>
            <person name="Reynolds N.K."/>
            <person name="Stajich J.E."/>
            <person name="Barry K."/>
            <person name="Grigoriev I.V."/>
            <person name="Crous P."/>
            <person name="Smith M.E."/>
        </authorList>
    </citation>
    <scope>NUCLEOTIDE SEQUENCE</scope>
    <source>
        <strain evidence="1">RSA 567</strain>
    </source>
</reference>
<keyword evidence="2" id="KW-1185">Reference proteome</keyword>
<comment type="caution">
    <text evidence="1">The sequence shown here is derived from an EMBL/GenBank/DDBJ whole genome shotgun (WGS) entry which is preliminary data.</text>
</comment>
<evidence type="ECO:0000313" key="2">
    <source>
        <dbReference type="Proteomes" id="UP001151582"/>
    </source>
</evidence>
<gene>
    <name evidence="1" type="ORF">H4R34_005074</name>
</gene>
<dbReference type="Proteomes" id="UP001151582">
    <property type="component" value="Unassembled WGS sequence"/>
</dbReference>
<dbReference type="AlphaFoldDB" id="A0A9W8AYW8"/>
<organism evidence="1 2">
    <name type="scientific">Dimargaris verticillata</name>
    <dbReference type="NCBI Taxonomy" id="2761393"/>
    <lineage>
        <taxon>Eukaryota</taxon>
        <taxon>Fungi</taxon>
        <taxon>Fungi incertae sedis</taxon>
        <taxon>Zoopagomycota</taxon>
        <taxon>Kickxellomycotina</taxon>
        <taxon>Dimargaritomycetes</taxon>
        <taxon>Dimargaritales</taxon>
        <taxon>Dimargaritaceae</taxon>
        <taxon>Dimargaris</taxon>
    </lineage>
</organism>
<dbReference type="OrthoDB" id="5570405at2759"/>
<accession>A0A9W8AYW8</accession>
<protein>
    <submittedName>
        <fullName evidence="1">Uncharacterized protein</fullName>
    </submittedName>
</protein>
<evidence type="ECO:0000313" key="1">
    <source>
        <dbReference type="EMBL" id="KAJ1973445.1"/>
    </source>
</evidence>